<reference evidence="8" key="2">
    <citation type="submission" date="2021-04" db="EMBL/GenBank/DDBJ databases">
        <authorList>
            <person name="Gilroy R."/>
        </authorList>
    </citation>
    <scope>NUCLEOTIDE SEQUENCE</scope>
    <source>
        <strain evidence="8">1282</strain>
    </source>
</reference>
<dbReference type="InterPro" id="IPR002139">
    <property type="entry name" value="Ribo/fructo_kinase"/>
</dbReference>
<dbReference type="Gene3D" id="3.40.1190.20">
    <property type="match status" value="1"/>
</dbReference>
<reference evidence="8" key="1">
    <citation type="journal article" date="2021" name="PeerJ">
        <title>Extensive microbial diversity within the chicken gut microbiome revealed by metagenomics and culture.</title>
        <authorList>
            <person name="Gilroy R."/>
            <person name="Ravi A."/>
            <person name="Getino M."/>
            <person name="Pursley I."/>
            <person name="Horton D.L."/>
            <person name="Alikhan N.F."/>
            <person name="Baker D."/>
            <person name="Gharbi K."/>
            <person name="Hall N."/>
            <person name="Watson M."/>
            <person name="Adriaenssens E.M."/>
            <person name="Foster-Nyarko E."/>
            <person name="Jarju S."/>
            <person name="Secka A."/>
            <person name="Antonio M."/>
            <person name="Oren A."/>
            <person name="Chaudhuri R.R."/>
            <person name="La Ragione R."/>
            <person name="Hildebrand F."/>
            <person name="Pallen M.J."/>
        </authorList>
    </citation>
    <scope>NUCLEOTIDE SEQUENCE</scope>
    <source>
        <strain evidence="8">1282</strain>
    </source>
</reference>
<feature type="domain" description="Carbohydrate kinase PfkB" evidence="7">
    <location>
        <begin position="27"/>
        <end position="308"/>
    </location>
</feature>
<evidence type="ECO:0000256" key="3">
    <source>
        <dbReference type="ARBA" id="ARBA00022741"/>
    </source>
</evidence>
<name>A0A9D1YEY2_9FIRM</name>
<dbReference type="PROSITE" id="PS00584">
    <property type="entry name" value="PFKB_KINASES_2"/>
    <property type="match status" value="1"/>
</dbReference>
<dbReference type="GO" id="GO:0006000">
    <property type="term" value="P:fructose metabolic process"/>
    <property type="evidence" value="ECO:0007669"/>
    <property type="project" value="UniProtKB-ARBA"/>
</dbReference>
<dbReference type="GO" id="GO:0005524">
    <property type="term" value="F:ATP binding"/>
    <property type="evidence" value="ECO:0007669"/>
    <property type="project" value="UniProtKB-KW"/>
</dbReference>
<gene>
    <name evidence="8" type="ORF">H9838_08905</name>
</gene>
<evidence type="ECO:0000259" key="7">
    <source>
        <dbReference type="Pfam" id="PF00294"/>
    </source>
</evidence>
<keyword evidence="2 6" id="KW-0808">Transferase</keyword>
<dbReference type="PRINTS" id="PR00990">
    <property type="entry name" value="RIBOKINASE"/>
</dbReference>
<evidence type="ECO:0000256" key="1">
    <source>
        <dbReference type="ARBA" id="ARBA00010688"/>
    </source>
</evidence>
<proteinExistence type="inferred from homology"/>
<dbReference type="AlphaFoldDB" id="A0A9D1YEY2"/>
<evidence type="ECO:0000256" key="6">
    <source>
        <dbReference type="RuleBase" id="RU003704"/>
    </source>
</evidence>
<dbReference type="SUPFAM" id="SSF53613">
    <property type="entry name" value="Ribokinase-like"/>
    <property type="match status" value="1"/>
</dbReference>
<dbReference type="PANTHER" id="PTHR43085">
    <property type="entry name" value="HEXOKINASE FAMILY MEMBER"/>
    <property type="match status" value="1"/>
</dbReference>
<evidence type="ECO:0000256" key="5">
    <source>
        <dbReference type="ARBA" id="ARBA00022840"/>
    </source>
</evidence>
<organism evidence="8 9">
    <name type="scientific">Candidatus Acutalibacter pullistercoris</name>
    <dbReference type="NCBI Taxonomy" id="2838418"/>
    <lineage>
        <taxon>Bacteria</taxon>
        <taxon>Bacillati</taxon>
        <taxon>Bacillota</taxon>
        <taxon>Clostridia</taxon>
        <taxon>Eubacteriales</taxon>
        <taxon>Acutalibacteraceae</taxon>
        <taxon>Acutalibacter</taxon>
    </lineage>
</organism>
<evidence type="ECO:0000256" key="4">
    <source>
        <dbReference type="ARBA" id="ARBA00022777"/>
    </source>
</evidence>
<dbReference type="InterPro" id="IPR050306">
    <property type="entry name" value="PfkB_Carbo_kinase"/>
</dbReference>
<keyword evidence="3" id="KW-0547">Nucleotide-binding</keyword>
<dbReference type="Proteomes" id="UP000823915">
    <property type="component" value="Unassembled WGS sequence"/>
</dbReference>
<keyword evidence="5" id="KW-0067">ATP-binding</keyword>
<evidence type="ECO:0000256" key="2">
    <source>
        <dbReference type="ARBA" id="ARBA00022679"/>
    </source>
</evidence>
<evidence type="ECO:0000313" key="9">
    <source>
        <dbReference type="Proteomes" id="UP000823915"/>
    </source>
</evidence>
<evidence type="ECO:0000313" key="8">
    <source>
        <dbReference type="EMBL" id="HIY27274.1"/>
    </source>
</evidence>
<dbReference type="Pfam" id="PF00294">
    <property type="entry name" value="PfkB"/>
    <property type="match status" value="1"/>
</dbReference>
<dbReference type="InterPro" id="IPR002173">
    <property type="entry name" value="Carboh/pur_kinase_PfkB_CS"/>
</dbReference>
<dbReference type="InterPro" id="IPR029056">
    <property type="entry name" value="Ribokinase-like"/>
</dbReference>
<protein>
    <submittedName>
        <fullName evidence="8">Carbohydrate kinase</fullName>
    </submittedName>
</protein>
<dbReference type="CDD" id="cd01167">
    <property type="entry name" value="bac_FRK"/>
    <property type="match status" value="1"/>
</dbReference>
<dbReference type="EMBL" id="DXDU01000142">
    <property type="protein sequence ID" value="HIY27274.1"/>
    <property type="molecule type" value="Genomic_DNA"/>
</dbReference>
<accession>A0A9D1YEY2</accession>
<dbReference type="GO" id="GO:0008865">
    <property type="term" value="F:fructokinase activity"/>
    <property type="evidence" value="ECO:0007669"/>
    <property type="project" value="UniProtKB-ARBA"/>
</dbReference>
<sequence>MADMVSMGELLIDFTPVGITEDGRLLFARNPGGAPANVAVQAHRAGVSAGFLGRVGKDMFGDFLVDTLERCGVETLGLSQDPDCATTLAFVQLSPEGDRDFSFYRNPGADTRLRYEDVDLSLLEPCKLLCFGSLLLTAEPSRSTVERLVRYAKAQGKITAYDPNWRPPLWKGREEEGVRRMKSLIPLADIMKVSGEELELLTGKESLEEGAWALLEQGVSLAVVTLGARGCKAFAPGLSLEKPTYDTKVKDTTGSGDSFFGALLARIIQSGKRPEQLSPEELGDFLDFANAAGSTCATKTGAIPALPTTQEIEACRRNVPLLHV</sequence>
<comment type="similarity">
    <text evidence="1 6">Belongs to the carbohydrate kinase PfkB family.</text>
</comment>
<dbReference type="PANTHER" id="PTHR43085:SF1">
    <property type="entry name" value="PSEUDOURIDINE KINASE-RELATED"/>
    <property type="match status" value="1"/>
</dbReference>
<keyword evidence="4 6" id="KW-0418">Kinase</keyword>
<dbReference type="InterPro" id="IPR011611">
    <property type="entry name" value="PfkB_dom"/>
</dbReference>
<comment type="caution">
    <text evidence="8">The sequence shown here is derived from an EMBL/GenBank/DDBJ whole genome shotgun (WGS) entry which is preliminary data.</text>
</comment>